<name>J0R618_9HYPH</name>
<accession>J0R618</accession>
<feature type="region of interest" description="Disordered" evidence="1">
    <location>
        <begin position="22"/>
        <end position="76"/>
    </location>
</feature>
<feature type="signal peptide" evidence="2">
    <location>
        <begin position="1"/>
        <end position="25"/>
    </location>
</feature>
<dbReference type="STRING" id="1094558.ME5_00476"/>
<evidence type="ECO:0000256" key="2">
    <source>
        <dbReference type="SAM" id="SignalP"/>
    </source>
</evidence>
<evidence type="ECO:0000256" key="1">
    <source>
        <dbReference type="SAM" id="MobiDB-lite"/>
    </source>
</evidence>
<keyword evidence="2" id="KW-0732">Signal</keyword>
<protein>
    <recommendedName>
        <fullName evidence="5">LTXXQ motif family protein</fullName>
    </recommendedName>
</protein>
<dbReference type="OrthoDB" id="7354754at2"/>
<dbReference type="AlphaFoldDB" id="J0R618"/>
<comment type="caution">
    <text evidence="3">The sequence shown here is derived from an EMBL/GenBank/DDBJ whole genome shotgun (WGS) entry which is preliminary data.</text>
</comment>
<reference evidence="3 4" key="1">
    <citation type="submission" date="2012-03" db="EMBL/GenBank/DDBJ databases">
        <title>The Genome Sequence of Bartonella tamiae Th239.</title>
        <authorList>
            <consortium name="The Broad Institute Genome Sequencing Platform"/>
            <consortium name="The Broad Institute Genome Sequencing Center for Infectious Disease"/>
            <person name="Feldgarden M."/>
            <person name="Kirby J."/>
            <person name="Kosoy M."/>
            <person name="Birtles R."/>
            <person name="Probert W.S."/>
            <person name="Chiaraviglio L."/>
            <person name="Young S.K."/>
            <person name="Zeng Q."/>
            <person name="Gargeya S."/>
            <person name="Fitzgerald M."/>
            <person name="Haas B."/>
            <person name="Abouelleil A."/>
            <person name="Alvarado L."/>
            <person name="Arachchi H.M."/>
            <person name="Berlin A."/>
            <person name="Chapman S.B."/>
            <person name="Gearin G."/>
            <person name="Goldberg J."/>
            <person name="Griggs A."/>
            <person name="Gujja S."/>
            <person name="Hansen M."/>
            <person name="Heiman D."/>
            <person name="Howarth C."/>
            <person name="Larimer J."/>
            <person name="Lui A."/>
            <person name="MacDonald P.J.P."/>
            <person name="McCowen C."/>
            <person name="Montmayeur A."/>
            <person name="Murphy C."/>
            <person name="Neiman D."/>
            <person name="Pearson M."/>
            <person name="Priest M."/>
            <person name="Roberts A."/>
            <person name="Saif S."/>
            <person name="Shea T."/>
            <person name="Sisk P."/>
            <person name="Stolte C."/>
            <person name="Sykes S."/>
            <person name="Wortman J."/>
            <person name="Nusbaum C."/>
            <person name="Birren B."/>
        </authorList>
    </citation>
    <scope>NUCLEOTIDE SEQUENCE [LARGE SCALE GENOMIC DNA]</scope>
    <source>
        <strain evidence="3 4">Th239</strain>
    </source>
</reference>
<evidence type="ECO:0000313" key="4">
    <source>
        <dbReference type="Proteomes" id="UP000008952"/>
    </source>
</evidence>
<dbReference type="eggNOG" id="ENOG5033P70">
    <property type="taxonomic scope" value="Bacteria"/>
</dbReference>
<feature type="compositionally biased region" description="Basic and acidic residues" evidence="1">
    <location>
        <begin position="33"/>
        <end position="42"/>
    </location>
</feature>
<dbReference type="EMBL" id="AIMB01000003">
    <property type="protein sequence ID" value="EJF91144.1"/>
    <property type="molecule type" value="Genomic_DNA"/>
</dbReference>
<keyword evidence="4" id="KW-1185">Reference proteome</keyword>
<dbReference type="PATRIC" id="fig|1094558.3.peg.525"/>
<organism evidence="3 4">
    <name type="scientific">Bartonella tamiae Th239</name>
    <dbReference type="NCBI Taxonomy" id="1094558"/>
    <lineage>
        <taxon>Bacteria</taxon>
        <taxon>Pseudomonadati</taxon>
        <taxon>Pseudomonadota</taxon>
        <taxon>Alphaproteobacteria</taxon>
        <taxon>Hyphomicrobiales</taxon>
        <taxon>Bartonellaceae</taxon>
        <taxon>Bartonella</taxon>
    </lineage>
</organism>
<dbReference type="RefSeq" id="WP_008038071.1">
    <property type="nucleotide sequence ID" value="NZ_JH725147.1"/>
</dbReference>
<dbReference type="HOGENOM" id="CLU_1297779_0_0_5"/>
<sequence>MKKMIFASVLASTLLAPLLGTTALAQTPPPPPHGDHHPKPPHENAPMRPHVEPHGPKHGGPDLAKHKPSASHAEHHGMHLAQRLSVMETAIGIRSDQLDAWRRYTSALVDMSDRMKSAPHEADGSLKDKAILGENMAERMIERAEKAKLFKEAASQLRNVLDEKQLERLKYYSENHPPMMHGEHKGVPPKGGDPKHGVKPKPDAPNAPKPRP</sequence>
<feature type="chain" id="PRO_5003738323" description="LTXXQ motif family protein" evidence="2">
    <location>
        <begin position="26"/>
        <end position="212"/>
    </location>
</feature>
<feature type="compositionally biased region" description="Basic and acidic residues" evidence="1">
    <location>
        <begin position="49"/>
        <end position="65"/>
    </location>
</feature>
<feature type="compositionally biased region" description="Basic and acidic residues" evidence="1">
    <location>
        <begin position="181"/>
        <end position="202"/>
    </location>
</feature>
<feature type="compositionally biased region" description="Pro residues" evidence="1">
    <location>
        <begin position="203"/>
        <end position="212"/>
    </location>
</feature>
<feature type="region of interest" description="Disordered" evidence="1">
    <location>
        <begin position="172"/>
        <end position="212"/>
    </location>
</feature>
<dbReference type="Proteomes" id="UP000008952">
    <property type="component" value="Unassembled WGS sequence"/>
</dbReference>
<gene>
    <name evidence="3" type="ORF">ME5_00476</name>
</gene>
<evidence type="ECO:0008006" key="5">
    <source>
        <dbReference type="Google" id="ProtNLM"/>
    </source>
</evidence>
<proteinExistence type="predicted"/>
<evidence type="ECO:0000313" key="3">
    <source>
        <dbReference type="EMBL" id="EJF91144.1"/>
    </source>
</evidence>